<dbReference type="RefSeq" id="WP_307490786.1">
    <property type="nucleotide sequence ID" value="NZ_JAUSVB010000002.1"/>
</dbReference>
<evidence type="ECO:0000313" key="1">
    <source>
        <dbReference type="EMBL" id="MDQ0372976.1"/>
    </source>
</evidence>
<dbReference type="InterPro" id="IPR038695">
    <property type="entry name" value="Saro_0823-like_sf"/>
</dbReference>
<dbReference type="InterPro" id="IPR003795">
    <property type="entry name" value="DUF192"/>
</dbReference>
<reference evidence="1 2" key="1">
    <citation type="submission" date="2023-07" db="EMBL/GenBank/DDBJ databases">
        <title>Sorghum-associated microbial communities from plants grown in Nebraska, USA.</title>
        <authorList>
            <person name="Schachtman D."/>
        </authorList>
    </citation>
    <scope>NUCLEOTIDE SEQUENCE [LARGE SCALE GENOMIC DNA]</scope>
    <source>
        <strain evidence="1 2">BE332</strain>
    </source>
</reference>
<dbReference type="Gene3D" id="2.60.120.1140">
    <property type="entry name" value="Protein of unknown function DUF192"/>
    <property type="match status" value="1"/>
</dbReference>
<organism evidence="1 2">
    <name type="scientific">Cellulomonas humilata</name>
    <dbReference type="NCBI Taxonomy" id="144055"/>
    <lineage>
        <taxon>Bacteria</taxon>
        <taxon>Bacillati</taxon>
        <taxon>Actinomycetota</taxon>
        <taxon>Actinomycetes</taxon>
        <taxon>Micrococcales</taxon>
        <taxon>Cellulomonadaceae</taxon>
        <taxon>Cellulomonas</taxon>
    </lineage>
</organism>
<gene>
    <name evidence="1" type="ORF">J2X26_001287</name>
</gene>
<comment type="caution">
    <text evidence="1">The sequence shown here is derived from an EMBL/GenBank/DDBJ whole genome shotgun (WGS) entry which is preliminary data.</text>
</comment>
<dbReference type="Proteomes" id="UP001239626">
    <property type="component" value="Unassembled WGS sequence"/>
</dbReference>
<name>A0ABU0ECH8_9CELL</name>
<dbReference type="EMBL" id="JAUSVB010000002">
    <property type="protein sequence ID" value="MDQ0372976.1"/>
    <property type="molecule type" value="Genomic_DNA"/>
</dbReference>
<sequence length="111" mass="11887">MRTHELVVSGVEVGPVLVADTYWSRLRGMLGRRPLPPALLLRPANSVHGMGMLETLEVAVLDADGTVLSTRELRPMGLTPTVRGGAQVLEAPVGSFTRWGLVTGSRITTRG</sequence>
<proteinExistence type="predicted"/>
<accession>A0ABU0ECH8</accession>
<keyword evidence="2" id="KW-1185">Reference proteome</keyword>
<dbReference type="Pfam" id="PF02643">
    <property type="entry name" value="DUF192"/>
    <property type="match status" value="1"/>
</dbReference>
<evidence type="ECO:0000313" key="2">
    <source>
        <dbReference type="Proteomes" id="UP001239626"/>
    </source>
</evidence>
<protein>
    <submittedName>
        <fullName evidence="1">Uncharacterized membrane protein (UPF0127 family)</fullName>
    </submittedName>
</protein>